<name>A0A6J6EJF5_9ZZZZ</name>
<proteinExistence type="predicted"/>
<organism evidence="1">
    <name type="scientific">freshwater metagenome</name>
    <dbReference type="NCBI Taxonomy" id="449393"/>
    <lineage>
        <taxon>unclassified sequences</taxon>
        <taxon>metagenomes</taxon>
        <taxon>ecological metagenomes</taxon>
    </lineage>
</organism>
<gene>
    <name evidence="1" type="ORF">UFOPK1684_01014</name>
</gene>
<accession>A0A6J6EJF5</accession>
<dbReference type="AlphaFoldDB" id="A0A6J6EJF5"/>
<protein>
    <submittedName>
        <fullName evidence="1">Unannotated protein</fullName>
    </submittedName>
</protein>
<dbReference type="EMBL" id="CAEZTM010000048">
    <property type="protein sequence ID" value="CAB4575509.1"/>
    <property type="molecule type" value="Genomic_DNA"/>
</dbReference>
<reference evidence="1" key="1">
    <citation type="submission" date="2020-05" db="EMBL/GenBank/DDBJ databases">
        <authorList>
            <person name="Chiriac C."/>
            <person name="Salcher M."/>
            <person name="Ghai R."/>
            <person name="Kavagutti S V."/>
        </authorList>
    </citation>
    <scope>NUCLEOTIDE SEQUENCE</scope>
</reference>
<evidence type="ECO:0000313" key="1">
    <source>
        <dbReference type="EMBL" id="CAB4575509.1"/>
    </source>
</evidence>
<sequence>MTLGPEYAYHQRTALLIEEIVEPRGTFGTNSQVVEEINPRLRTPPN</sequence>